<dbReference type="Proteomes" id="UP000663760">
    <property type="component" value="Chromosome 7"/>
</dbReference>
<dbReference type="GO" id="GO:0003677">
    <property type="term" value="F:DNA binding"/>
    <property type="evidence" value="ECO:0007669"/>
    <property type="project" value="UniProtKB-KW"/>
</dbReference>
<comment type="subcellular location">
    <subcellularLocation>
        <location evidence="1">Nucleus</location>
    </subcellularLocation>
</comment>
<dbReference type="InterPro" id="IPR036893">
    <property type="entry name" value="SBP_sf"/>
</dbReference>
<evidence type="ECO:0000256" key="9">
    <source>
        <dbReference type="PROSITE-ProRule" id="PRU00470"/>
    </source>
</evidence>
<keyword evidence="13" id="KW-1185">Reference proteome</keyword>
<protein>
    <recommendedName>
        <fullName evidence="11">SBP-type domain-containing protein</fullName>
    </recommendedName>
</protein>
<sequence length="375" mass="39900">MLECEWTNPGAMLLSPAEEGAAMDQPLHLRHPIFPLYDRGGLEFPCMFSPFPSPAPPPPPAAVASPEDYSFHRYGLPLPPAAAVDPPAGPPMRIGLNLGVRTYFSSTPDGELMRLGSNVYRRSSGGTAAAAAAAGGGLFGTTSCDGGRCSSAVRCQAEGCGADLARAKHYHRRHKVCEFHSKAAAAVVHGLTQRFCQQCSRFHVLSEFDQGKRSCRKRLAEHNRRRRKTHQPTASLPPPPPQQQPNHSAASAGNFAAVRKGLPPSPFRASLASPVLEEGARLIRCMSWSGSSTEGAPLGKFVGAATPPSPTRMALGRCLAQPDGFPGANSSTSSSPSSRSSSNSVLPHASDFRPYSHRLPISMWDADAEPEYAAK</sequence>
<dbReference type="FunFam" id="4.10.1100.10:FF:000001">
    <property type="entry name" value="Squamosa promoter-binding-like protein 14"/>
    <property type="match status" value="1"/>
</dbReference>
<keyword evidence="6" id="KW-0238">DNA-binding</keyword>
<proteinExistence type="predicted"/>
<keyword evidence="5" id="KW-0805">Transcription regulation</keyword>
<evidence type="ECO:0000256" key="6">
    <source>
        <dbReference type="ARBA" id="ARBA00023125"/>
    </source>
</evidence>
<gene>
    <name evidence="12" type="ORF">SI8410_07010410</name>
</gene>
<dbReference type="Gene3D" id="4.10.1100.10">
    <property type="entry name" value="Transcription factor, SBP-box domain"/>
    <property type="match status" value="1"/>
</dbReference>
<name>A0A7I8KPM5_SPIIN</name>
<dbReference type="InterPro" id="IPR044817">
    <property type="entry name" value="SBP-like"/>
</dbReference>
<evidence type="ECO:0000256" key="5">
    <source>
        <dbReference type="ARBA" id="ARBA00023015"/>
    </source>
</evidence>
<dbReference type="GO" id="GO:0005634">
    <property type="term" value="C:nucleus"/>
    <property type="evidence" value="ECO:0007669"/>
    <property type="project" value="UniProtKB-SubCell"/>
</dbReference>
<keyword evidence="3 9" id="KW-0863">Zinc-finger</keyword>
<evidence type="ECO:0000256" key="10">
    <source>
        <dbReference type="SAM" id="MobiDB-lite"/>
    </source>
</evidence>
<accession>A0A7I8KPM5</accession>
<feature type="compositionally biased region" description="Low complexity" evidence="10">
    <location>
        <begin position="330"/>
        <end position="344"/>
    </location>
</feature>
<keyword evidence="7" id="KW-0804">Transcription</keyword>
<evidence type="ECO:0000256" key="4">
    <source>
        <dbReference type="ARBA" id="ARBA00022833"/>
    </source>
</evidence>
<evidence type="ECO:0000313" key="13">
    <source>
        <dbReference type="Proteomes" id="UP000663760"/>
    </source>
</evidence>
<evidence type="ECO:0000256" key="7">
    <source>
        <dbReference type="ARBA" id="ARBA00023163"/>
    </source>
</evidence>
<feature type="domain" description="SBP-type" evidence="11">
    <location>
        <begin position="152"/>
        <end position="229"/>
    </location>
</feature>
<dbReference type="PANTHER" id="PTHR31251:SF169">
    <property type="entry name" value="SQUAMOSA PROMOTER-BINDING-LIKE PROTEIN 8"/>
    <property type="match status" value="1"/>
</dbReference>
<evidence type="ECO:0000256" key="2">
    <source>
        <dbReference type="ARBA" id="ARBA00022723"/>
    </source>
</evidence>
<reference evidence="12" key="1">
    <citation type="submission" date="2020-02" db="EMBL/GenBank/DDBJ databases">
        <authorList>
            <person name="Scholz U."/>
            <person name="Mascher M."/>
            <person name="Fiebig A."/>
        </authorList>
    </citation>
    <scope>NUCLEOTIDE SEQUENCE</scope>
</reference>
<dbReference type="InterPro" id="IPR004333">
    <property type="entry name" value="SBP_dom"/>
</dbReference>
<evidence type="ECO:0000256" key="3">
    <source>
        <dbReference type="ARBA" id="ARBA00022771"/>
    </source>
</evidence>
<dbReference type="PANTHER" id="PTHR31251">
    <property type="entry name" value="SQUAMOSA PROMOTER-BINDING-LIKE PROTEIN 4"/>
    <property type="match status" value="1"/>
</dbReference>
<keyword evidence="4" id="KW-0862">Zinc</keyword>
<feature type="region of interest" description="Disordered" evidence="10">
    <location>
        <begin position="319"/>
        <end position="353"/>
    </location>
</feature>
<dbReference type="EMBL" id="LR746270">
    <property type="protein sequence ID" value="CAA7399740.1"/>
    <property type="molecule type" value="Genomic_DNA"/>
</dbReference>
<dbReference type="SUPFAM" id="SSF103612">
    <property type="entry name" value="SBT domain"/>
    <property type="match status" value="1"/>
</dbReference>
<keyword evidence="8" id="KW-0539">Nucleus</keyword>
<organism evidence="12 13">
    <name type="scientific">Spirodela intermedia</name>
    <name type="common">Intermediate duckweed</name>
    <dbReference type="NCBI Taxonomy" id="51605"/>
    <lineage>
        <taxon>Eukaryota</taxon>
        <taxon>Viridiplantae</taxon>
        <taxon>Streptophyta</taxon>
        <taxon>Embryophyta</taxon>
        <taxon>Tracheophyta</taxon>
        <taxon>Spermatophyta</taxon>
        <taxon>Magnoliopsida</taxon>
        <taxon>Liliopsida</taxon>
        <taxon>Araceae</taxon>
        <taxon>Lemnoideae</taxon>
        <taxon>Spirodela</taxon>
    </lineage>
</organism>
<evidence type="ECO:0000256" key="8">
    <source>
        <dbReference type="ARBA" id="ARBA00023242"/>
    </source>
</evidence>
<feature type="region of interest" description="Disordered" evidence="10">
    <location>
        <begin position="220"/>
        <end position="250"/>
    </location>
</feature>
<keyword evidence="2" id="KW-0479">Metal-binding</keyword>
<dbReference type="AlphaFoldDB" id="A0A7I8KPM5"/>
<evidence type="ECO:0000313" key="12">
    <source>
        <dbReference type="EMBL" id="CAA7399740.1"/>
    </source>
</evidence>
<evidence type="ECO:0000259" key="11">
    <source>
        <dbReference type="PROSITE" id="PS51141"/>
    </source>
</evidence>
<dbReference type="OrthoDB" id="514967at2759"/>
<evidence type="ECO:0000256" key="1">
    <source>
        <dbReference type="ARBA" id="ARBA00004123"/>
    </source>
</evidence>
<dbReference type="PROSITE" id="PS51141">
    <property type="entry name" value="ZF_SBP"/>
    <property type="match status" value="1"/>
</dbReference>
<dbReference type="Pfam" id="PF03110">
    <property type="entry name" value="SBP"/>
    <property type="match status" value="1"/>
</dbReference>
<dbReference type="GO" id="GO:0008270">
    <property type="term" value="F:zinc ion binding"/>
    <property type="evidence" value="ECO:0007669"/>
    <property type="project" value="UniProtKB-KW"/>
</dbReference>